<evidence type="ECO:0000313" key="17">
    <source>
        <dbReference type="Proteomes" id="UP000834106"/>
    </source>
</evidence>
<dbReference type="GO" id="GO:0005634">
    <property type="term" value="C:nucleus"/>
    <property type="evidence" value="ECO:0007669"/>
    <property type="project" value="UniProtKB-SubCell"/>
</dbReference>
<dbReference type="GO" id="GO:0007018">
    <property type="term" value="P:microtubule-based movement"/>
    <property type="evidence" value="ECO:0007669"/>
    <property type="project" value="InterPro"/>
</dbReference>
<keyword evidence="7 11" id="KW-0505">Motor protein</keyword>
<dbReference type="FunFam" id="3.40.850.10:FF:000016">
    <property type="entry name" value="Kinesin-like protein"/>
    <property type="match status" value="1"/>
</dbReference>
<accession>A0AAD2E6E1</accession>
<feature type="region of interest" description="Disordered" evidence="14">
    <location>
        <begin position="433"/>
        <end position="453"/>
    </location>
</feature>
<organism evidence="16 17">
    <name type="scientific">Fraxinus pennsylvanica</name>
    <dbReference type="NCBI Taxonomy" id="56036"/>
    <lineage>
        <taxon>Eukaryota</taxon>
        <taxon>Viridiplantae</taxon>
        <taxon>Streptophyta</taxon>
        <taxon>Embryophyta</taxon>
        <taxon>Tracheophyta</taxon>
        <taxon>Spermatophyta</taxon>
        <taxon>Magnoliopsida</taxon>
        <taxon>eudicotyledons</taxon>
        <taxon>Gunneridae</taxon>
        <taxon>Pentapetalae</taxon>
        <taxon>asterids</taxon>
        <taxon>lamiids</taxon>
        <taxon>Lamiales</taxon>
        <taxon>Oleaceae</taxon>
        <taxon>Oleeae</taxon>
        <taxon>Fraxinus</taxon>
    </lineage>
</organism>
<feature type="coiled-coil region" evidence="13">
    <location>
        <begin position="354"/>
        <end position="425"/>
    </location>
</feature>
<keyword evidence="9" id="KW-0539">Nucleus</keyword>
<dbReference type="GO" id="GO:0005874">
    <property type="term" value="C:microtubule"/>
    <property type="evidence" value="ECO:0007669"/>
    <property type="project" value="UniProtKB-KW"/>
</dbReference>
<dbReference type="PROSITE" id="PS00411">
    <property type="entry name" value="KINESIN_MOTOR_1"/>
    <property type="match status" value="1"/>
</dbReference>
<feature type="binding site" evidence="11">
    <location>
        <begin position="109"/>
        <end position="116"/>
    </location>
    <ligand>
        <name>ATP</name>
        <dbReference type="ChEBI" id="CHEBI:30616"/>
    </ligand>
</feature>
<dbReference type="GO" id="GO:0008017">
    <property type="term" value="F:microtubule binding"/>
    <property type="evidence" value="ECO:0007669"/>
    <property type="project" value="InterPro"/>
</dbReference>
<feature type="region of interest" description="Disordered" evidence="14">
    <location>
        <begin position="698"/>
        <end position="730"/>
    </location>
</feature>
<dbReference type="Proteomes" id="UP000834106">
    <property type="component" value="Chromosome 15"/>
</dbReference>
<dbReference type="InterPro" id="IPR019821">
    <property type="entry name" value="Kinesin_motor_CS"/>
</dbReference>
<keyword evidence="8" id="KW-0206">Cytoskeleton</keyword>
<dbReference type="EMBL" id="OU503050">
    <property type="protein sequence ID" value="CAI9777868.1"/>
    <property type="molecule type" value="Genomic_DNA"/>
</dbReference>
<dbReference type="Pfam" id="PF00225">
    <property type="entry name" value="Kinesin"/>
    <property type="match status" value="1"/>
</dbReference>
<evidence type="ECO:0000256" key="12">
    <source>
        <dbReference type="RuleBase" id="RU000394"/>
    </source>
</evidence>
<dbReference type="SMART" id="SM00129">
    <property type="entry name" value="KISc"/>
    <property type="match status" value="1"/>
</dbReference>
<dbReference type="PROSITE" id="PS50067">
    <property type="entry name" value="KINESIN_MOTOR_2"/>
    <property type="match status" value="1"/>
</dbReference>
<evidence type="ECO:0000256" key="8">
    <source>
        <dbReference type="ARBA" id="ARBA00023212"/>
    </source>
</evidence>
<dbReference type="InterPro" id="IPR001752">
    <property type="entry name" value="Kinesin_motor_dom"/>
</dbReference>
<dbReference type="PRINTS" id="PR00380">
    <property type="entry name" value="KINESINHEAVY"/>
</dbReference>
<dbReference type="CDD" id="cd01374">
    <property type="entry name" value="KISc_CENP_E"/>
    <property type="match status" value="1"/>
</dbReference>
<comment type="subcellular location">
    <subcellularLocation>
        <location evidence="10">Cytoplasm</location>
        <location evidence="10">Cytoskeleton</location>
        <location evidence="10">Phragmoplast</location>
    </subcellularLocation>
    <subcellularLocation>
        <location evidence="1">Nucleus</location>
    </subcellularLocation>
</comment>
<evidence type="ECO:0000256" key="3">
    <source>
        <dbReference type="ARBA" id="ARBA00022701"/>
    </source>
</evidence>
<evidence type="ECO:0000259" key="15">
    <source>
        <dbReference type="PROSITE" id="PS50067"/>
    </source>
</evidence>
<keyword evidence="8" id="KW-0963">Cytoplasm</keyword>
<feature type="region of interest" description="Disordered" evidence="14">
    <location>
        <begin position="560"/>
        <end position="636"/>
    </location>
</feature>
<reference evidence="16" key="1">
    <citation type="submission" date="2023-05" db="EMBL/GenBank/DDBJ databases">
        <authorList>
            <person name="Huff M."/>
        </authorList>
    </citation>
    <scope>NUCLEOTIDE SEQUENCE</scope>
</reference>
<evidence type="ECO:0000256" key="2">
    <source>
        <dbReference type="ARBA" id="ARBA00007310"/>
    </source>
</evidence>
<dbReference type="GO" id="GO:0000919">
    <property type="term" value="P:cell plate assembly"/>
    <property type="evidence" value="ECO:0007669"/>
    <property type="project" value="UniProtKB-ARBA"/>
</dbReference>
<feature type="compositionally biased region" description="Basic and acidic residues" evidence="14">
    <location>
        <begin position="617"/>
        <end position="627"/>
    </location>
</feature>
<dbReference type="PANTHER" id="PTHR47968">
    <property type="entry name" value="CENTROMERE PROTEIN E"/>
    <property type="match status" value="1"/>
</dbReference>
<keyword evidence="6 13" id="KW-0175">Coiled coil</keyword>
<name>A0AAD2E6E1_9LAMI</name>
<dbReference type="InterPro" id="IPR036961">
    <property type="entry name" value="Kinesin_motor_dom_sf"/>
</dbReference>
<evidence type="ECO:0000256" key="5">
    <source>
        <dbReference type="ARBA" id="ARBA00022840"/>
    </source>
</evidence>
<dbReference type="GO" id="GO:0003777">
    <property type="term" value="F:microtubule motor activity"/>
    <property type="evidence" value="ECO:0007669"/>
    <property type="project" value="InterPro"/>
</dbReference>
<evidence type="ECO:0000256" key="9">
    <source>
        <dbReference type="ARBA" id="ARBA00023242"/>
    </source>
</evidence>
<dbReference type="InterPro" id="IPR027417">
    <property type="entry name" value="P-loop_NTPase"/>
</dbReference>
<dbReference type="Pfam" id="PF11995">
    <property type="entry name" value="DUF3490"/>
    <property type="match status" value="1"/>
</dbReference>
<keyword evidence="4 11" id="KW-0547">Nucleotide-binding</keyword>
<evidence type="ECO:0000256" key="7">
    <source>
        <dbReference type="ARBA" id="ARBA00023175"/>
    </source>
</evidence>
<evidence type="ECO:0000256" key="14">
    <source>
        <dbReference type="SAM" id="MobiDB-lite"/>
    </source>
</evidence>
<evidence type="ECO:0000256" key="4">
    <source>
        <dbReference type="ARBA" id="ARBA00022741"/>
    </source>
</evidence>
<dbReference type="PANTHER" id="PTHR47968:SF54">
    <property type="entry name" value="KINESIN-LIKE PROTEIN NACK2"/>
    <property type="match status" value="1"/>
</dbReference>
<dbReference type="GO" id="GO:0005524">
    <property type="term" value="F:ATP binding"/>
    <property type="evidence" value="ECO:0007669"/>
    <property type="project" value="UniProtKB-UniRule"/>
</dbReference>
<proteinExistence type="inferred from homology"/>
<dbReference type="AlphaFoldDB" id="A0AAD2E6E1"/>
<evidence type="ECO:0000313" key="16">
    <source>
        <dbReference type="EMBL" id="CAI9777868.1"/>
    </source>
</evidence>
<evidence type="ECO:0000256" key="10">
    <source>
        <dbReference type="ARBA" id="ARBA00060413"/>
    </source>
</evidence>
<evidence type="ECO:0000256" key="6">
    <source>
        <dbReference type="ARBA" id="ARBA00023054"/>
    </source>
</evidence>
<dbReference type="Gene3D" id="3.40.850.10">
    <property type="entry name" value="Kinesin motor domain"/>
    <property type="match status" value="1"/>
</dbReference>
<keyword evidence="5 11" id="KW-0067">ATP-binding</keyword>
<evidence type="ECO:0000256" key="1">
    <source>
        <dbReference type="ARBA" id="ARBA00004123"/>
    </source>
</evidence>
<evidence type="ECO:0000256" key="13">
    <source>
        <dbReference type="SAM" id="Coils"/>
    </source>
</evidence>
<sequence>MGSISGDSAAGSELDDSNAHEEKIFVSVRLRPLNERELASNEVSDWECINNTTIIFKNSLQERTLLPAAYTFDRVFGCDRPTKQVYDEAAKKVALSVLSGINSSIFAYGQTSSGKTYTMSGVTECAIVDIYDYIDKHCEREFVLKFSAMEIYNESVRDLLSTDSAPLRLLDDPERGTMIEKLSEVTLRGSDHLRELLAVCEAQRQIGETTLNETSSRSHQILRLTVESSAREYLGAANSSALTASVSFIDLAGSECASQTLSAGTRLKEGCHINRSLLTLGTVIRKLSKGRNGHIPYRDSKLTRILQNCLGGNARTAIICTMSPAHSHVEKSRNTLLFASCAKQVNTNARVNVVMSEKALVKQLQKELARLENELKSLRSLAASGDSASALKEKEMLIEKMDKEMRELTQQRDLARSRAEDLLHTGGEYQIPKPWGDNYEKRSSADEYSASEASEIIDTTRSDVASMTSHFSDRWEGLNSNKLEEPFFENSEMQFLSDDTSPRLYIDKYFGPDPCKGWEKIAQETNKNYEDNCKEVQCIEIDVSKRNTIASTLLSTFIGEQDSGQSPCSSDEEISDQGSADVPRSKSCTALPMSMQKSPSSEFTKENESMLPDEFEKESPERQDDNQGKLSKIEPTNDEDLCRKDLESSITADFMNAKEEIIRILVEDCIAYKQTCETGPDEMIEPKSQTQFVDNLDLEDEKTSKEPEKPTDDGSKKDQDIQKPTSDWSTEFERQKRDIIGLWDACDTPLVHRTYFLLLFKGDPSDAVYMEVELRRLSFLKNKLSTGQVSAKSSRALNREREMLSKQMLKKYSTKEREVLFQKWGISLKSKHRRHQLCHLLWTDAKNMEHINESAAIVAKLVGFKDGNHVPKEMFGLSFSLNPMNLKSYSWRHSFPSMI</sequence>
<dbReference type="SUPFAM" id="SSF52540">
    <property type="entry name" value="P-loop containing nucleoside triphosphate hydrolases"/>
    <property type="match status" value="1"/>
</dbReference>
<dbReference type="InterPro" id="IPR027640">
    <property type="entry name" value="Kinesin-like_fam"/>
</dbReference>
<protein>
    <recommendedName>
        <fullName evidence="12">Kinesin-like protein</fullName>
    </recommendedName>
</protein>
<keyword evidence="17" id="KW-1185">Reference proteome</keyword>
<dbReference type="InterPro" id="IPR021881">
    <property type="entry name" value="NACK_C"/>
</dbReference>
<dbReference type="GO" id="GO:0009524">
    <property type="term" value="C:phragmoplast"/>
    <property type="evidence" value="ECO:0007669"/>
    <property type="project" value="UniProtKB-SubCell"/>
</dbReference>
<keyword evidence="3 12" id="KW-0493">Microtubule</keyword>
<gene>
    <name evidence="16" type="ORF">FPE_LOCUS25298</name>
</gene>
<comment type="similarity">
    <text evidence="2">Belongs to the TRAFAC class myosin-kinesin ATPase superfamily. Kinesin family. KIN-7 subfamily.</text>
</comment>
<feature type="domain" description="Kinesin motor" evidence="15">
    <location>
        <begin position="23"/>
        <end position="345"/>
    </location>
</feature>
<evidence type="ECO:0000256" key="11">
    <source>
        <dbReference type="PROSITE-ProRule" id="PRU00283"/>
    </source>
</evidence>
<feature type="compositionally biased region" description="Basic and acidic residues" evidence="14">
    <location>
        <begin position="701"/>
        <end position="721"/>
    </location>
</feature>